<reference evidence="1 2" key="1">
    <citation type="submission" date="2020-08" db="EMBL/GenBank/DDBJ databases">
        <title>The genome sequence of Novosphingobium flavum 4Y4.</title>
        <authorList>
            <person name="Liu Y."/>
        </authorList>
    </citation>
    <scope>NUCLEOTIDE SEQUENCE [LARGE SCALE GENOMIC DNA]</scope>
    <source>
        <strain evidence="1 2">4Y4</strain>
    </source>
</reference>
<sequence length="214" mass="23052">MSNELARKLGSTDPRERLDAARHLAEHADAKQIGLIEGALAVETVAWVSSALKRALQRARPTDSVTSGTERVELSSDQTAQIYSDALETTAKQIIHEIEPILGALRLSAETEMANFEGSDTKRGLERMEALVAGLARLRQAASAPKLEDFALDQCIFAWIAEEVGQKPVGVLRAGPQETVVEGDKGLVCLAFVNGLRNAIDATLGIGFPSFRKC</sequence>
<protein>
    <submittedName>
        <fullName evidence="1">Uncharacterized protein</fullName>
    </submittedName>
</protein>
<comment type="caution">
    <text evidence="1">The sequence shown here is derived from an EMBL/GenBank/DDBJ whole genome shotgun (WGS) entry which is preliminary data.</text>
</comment>
<gene>
    <name evidence="1" type="ORF">H7F49_13880</name>
</gene>
<dbReference type="RefSeq" id="WP_185684178.1">
    <property type="nucleotide sequence ID" value="NZ_JACLAU010000026.1"/>
</dbReference>
<proteinExistence type="predicted"/>
<dbReference type="AlphaFoldDB" id="A0A7X1F9C8"/>
<keyword evidence="2" id="KW-1185">Reference proteome</keyword>
<evidence type="ECO:0000313" key="1">
    <source>
        <dbReference type="EMBL" id="MBC2652787.1"/>
    </source>
</evidence>
<dbReference type="EMBL" id="JACLAU010000026">
    <property type="protein sequence ID" value="MBC2652787.1"/>
    <property type="molecule type" value="Genomic_DNA"/>
</dbReference>
<evidence type="ECO:0000313" key="2">
    <source>
        <dbReference type="Proteomes" id="UP000520156"/>
    </source>
</evidence>
<organism evidence="1 2">
    <name type="scientific">Novosphingobium aerophilum</name>
    <dbReference type="NCBI Taxonomy" id="2839843"/>
    <lineage>
        <taxon>Bacteria</taxon>
        <taxon>Pseudomonadati</taxon>
        <taxon>Pseudomonadota</taxon>
        <taxon>Alphaproteobacteria</taxon>
        <taxon>Sphingomonadales</taxon>
        <taxon>Sphingomonadaceae</taxon>
        <taxon>Novosphingobium</taxon>
    </lineage>
</organism>
<dbReference type="Proteomes" id="UP000520156">
    <property type="component" value="Unassembled WGS sequence"/>
</dbReference>
<name>A0A7X1F9C8_9SPHN</name>
<accession>A0A7X1F9C8</accession>